<evidence type="ECO:0000259" key="1">
    <source>
        <dbReference type="Pfam" id="PF13468"/>
    </source>
</evidence>
<gene>
    <name evidence="2" type="ORF">M23134_06137</name>
</gene>
<dbReference type="Gene3D" id="3.10.180.10">
    <property type="entry name" value="2,3-Dihydroxybiphenyl 1,2-Dioxygenase, domain 1"/>
    <property type="match status" value="1"/>
</dbReference>
<organism evidence="2 3">
    <name type="scientific">Microscilla marina ATCC 23134</name>
    <dbReference type="NCBI Taxonomy" id="313606"/>
    <lineage>
        <taxon>Bacteria</taxon>
        <taxon>Pseudomonadati</taxon>
        <taxon>Bacteroidota</taxon>
        <taxon>Cytophagia</taxon>
        <taxon>Cytophagales</taxon>
        <taxon>Microscillaceae</taxon>
        <taxon>Microscilla</taxon>
    </lineage>
</organism>
<dbReference type="Proteomes" id="UP000004095">
    <property type="component" value="Unassembled WGS sequence"/>
</dbReference>
<dbReference type="InterPro" id="IPR029068">
    <property type="entry name" value="Glyas_Bleomycin-R_OHBP_Dase"/>
</dbReference>
<dbReference type="PANTHER" id="PTHR40265">
    <property type="entry name" value="BLL2707 PROTEIN"/>
    <property type="match status" value="1"/>
</dbReference>
<dbReference type="OrthoDB" id="9111355at2"/>
<accession>A1ZSM8</accession>
<dbReference type="Pfam" id="PF13468">
    <property type="entry name" value="Glyoxalase_3"/>
    <property type="match status" value="1"/>
</dbReference>
<dbReference type="PANTHER" id="PTHR40265:SF1">
    <property type="entry name" value="GLYOXALASE-LIKE DOMAIN-CONTAINING PROTEIN"/>
    <property type="match status" value="1"/>
</dbReference>
<keyword evidence="3" id="KW-1185">Reference proteome</keyword>
<dbReference type="RefSeq" id="WP_002700606.1">
    <property type="nucleotide sequence ID" value="NZ_AAWS01000032.1"/>
</dbReference>
<protein>
    <recommendedName>
        <fullName evidence="1">Glyoxalase-like domain-containing protein</fullName>
    </recommendedName>
</protein>
<dbReference type="InterPro" id="IPR025870">
    <property type="entry name" value="Glyoxalase-like_dom"/>
</dbReference>
<proteinExistence type="predicted"/>
<dbReference type="EMBL" id="AAWS01000032">
    <property type="protein sequence ID" value="EAY26608.1"/>
    <property type="molecule type" value="Genomic_DNA"/>
</dbReference>
<dbReference type="eggNOG" id="COG0346">
    <property type="taxonomic scope" value="Bacteria"/>
</dbReference>
<name>A1ZSM8_MICM2</name>
<evidence type="ECO:0000313" key="3">
    <source>
        <dbReference type="Proteomes" id="UP000004095"/>
    </source>
</evidence>
<sequence>MQLDHIVILVNNLEQAVADYTAQGFTVSPGGTHAGGISRNALIHFQDDTFLELLELRVVPRTEFLRQMHERGLLRAYQPSAKYGMAHRFYGRVLDLRKHQPQAEGITDFCLLVSNQTHAHLKSRLPLTPPFGASRLRPDGQTISWKMYTPLEEVLPFFRTDYHPKIVREPAALQHANRGVGIHKVCLFTDDYVQTVQCYKQLLPEVEPDANATATLFELTRGSIEVIDSETTTRTYEMTQAQTKGIGRFGVVLNTDEGYMHL</sequence>
<evidence type="ECO:0000313" key="2">
    <source>
        <dbReference type="EMBL" id="EAY26608.1"/>
    </source>
</evidence>
<dbReference type="AlphaFoldDB" id="A1ZSM8"/>
<feature type="domain" description="Glyoxalase-like" evidence="1">
    <location>
        <begin position="3"/>
        <end position="203"/>
    </location>
</feature>
<reference evidence="2 3" key="1">
    <citation type="submission" date="2007-01" db="EMBL/GenBank/DDBJ databases">
        <authorList>
            <person name="Haygood M."/>
            <person name="Podell S."/>
            <person name="Anderson C."/>
            <person name="Hopkinson B."/>
            <person name="Roe K."/>
            <person name="Barbeau K."/>
            <person name="Gaasterland T."/>
            <person name="Ferriera S."/>
            <person name="Johnson J."/>
            <person name="Kravitz S."/>
            <person name="Beeson K."/>
            <person name="Sutton G."/>
            <person name="Rogers Y.-H."/>
            <person name="Friedman R."/>
            <person name="Frazier M."/>
            <person name="Venter J.C."/>
        </authorList>
    </citation>
    <scope>NUCLEOTIDE SEQUENCE [LARGE SCALE GENOMIC DNA]</scope>
    <source>
        <strain evidence="2 3">ATCC 23134</strain>
    </source>
</reference>
<comment type="caution">
    <text evidence="2">The sequence shown here is derived from an EMBL/GenBank/DDBJ whole genome shotgun (WGS) entry which is preliminary data.</text>
</comment>
<dbReference type="SUPFAM" id="SSF54593">
    <property type="entry name" value="Glyoxalase/Bleomycin resistance protein/Dihydroxybiphenyl dioxygenase"/>
    <property type="match status" value="1"/>
</dbReference>